<dbReference type="InterPro" id="IPR006311">
    <property type="entry name" value="TAT_signal"/>
</dbReference>
<dbReference type="InterPro" id="IPR006059">
    <property type="entry name" value="SBP"/>
</dbReference>
<organism evidence="2 3">
    <name type="scientific">Dongia soli</name>
    <dbReference type="NCBI Taxonomy" id="600628"/>
    <lineage>
        <taxon>Bacteria</taxon>
        <taxon>Pseudomonadati</taxon>
        <taxon>Pseudomonadota</taxon>
        <taxon>Alphaproteobacteria</taxon>
        <taxon>Rhodospirillales</taxon>
        <taxon>Dongiaceae</taxon>
        <taxon>Dongia</taxon>
    </lineage>
</organism>
<keyword evidence="3" id="KW-1185">Reference proteome</keyword>
<dbReference type="RefSeq" id="WP_320510578.1">
    <property type="nucleotide sequence ID" value="NZ_JAXCLW010000010.1"/>
</dbReference>
<dbReference type="PANTHER" id="PTHR30222">
    <property type="entry name" value="SPERMIDINE/PUTRESCINE-BINDING PERIPLASMIC PROTEIN"/>
    <property type="match status" value="1"/>
</dbReference>
<sequence length="346" mass="37817">MITRRHLLQTAGLGAGALALGAMPASRLLAAGNLTFVSWGGTTQDGQKASWADPFTQKTGIDVLQDGPTDYGKLKAMIDAGNTVWDVVDVEGDYAYQAAENGLLEPIDYSIVKKDNLDPRFSFDYGVGSFYYSFVLGYNKDAVGSNTPEGWADIFDTKRFPGKRSFWKWSSPGVLEMALLADGVAPDKLYPLDLDRAFAKLDTIKKDILWWASGAESQQQLASGEVALGKFWNGRMYALEQSGANTGISWKQNMALADILVVPKGTKNKEAAMKFLALAASPEGQAAFANATAYAPTNTASIPLVDKKIQSILPSEHTESQITLDMRYWAKNRDEIGKRWYAWQAA</sequence>
<dbReference type="EMBL" id="JAXCLW010000010">
    <property type="protein sequence ID" value="MDY0885504.1"/>
    <property type="molecule type" value="Genomic_DNA"/>
</dbReference>
<accession>A0ABU5EI30</accession>
<proteinExistence type="predicted"/>
<dbReference type="PANTHER" id="PTHR30222:SF2">
    <property type="entry name" value="ABC TRANSPORTER SUBSTRATE-BINDING PROTEIN"/>
    <property type="match status" value="1"/>
</dbReference>
<gene>
    <name evidence="2" type="ORF">SMD27_21870</name>
</gene>
<dbReference type="Proteomes" id="UP001279642">
    <property type="component" value="Unassembled WGS sequence"/>
</dbReference>
<evidence type="ECO:0000313" key="2">
    <source>
        <dbReference type="EMBL" id="MDY0885504.1"/>
    </source>
</evidence>
<evidence type="ECO:0000256" key="1">
    <source>
        <dbReference type="ARBA" id="ARBA00022729"/>
    </source>
</evidence>
<dbReference type="Pfam" id="PF13416">
    <property type="entry name" value="SBP_bac_8"/>
    <property type="match status" value="1"/>
</dbReference>
<evidence type="ECO:0000313" key="3">
    <source>
        <dbReference type="Proteomes" id="UP001279642"/>
    </source>
</evidence>
<comment type="caution">
    <text evidence="2">The sequence shown here is derived from an EMBL/GenBank/DDBJ whole genome shotgun (WGS) entry which is preliminary data.</text>
</comment>
<protein>
    <submittedName>
        <fullName evidence="2">ABC transporter substrate-binding protein</fullName>
    </submittedName>
</protein>
<keyword evidence="1" id="KW-0732">Signal</keyword>
<name>A0ABU5EI30_9PROT</name>
<dbReference type="Gene3D" id="3.40.190.10">
    <property type="entry name" value="Periplasmic binding protein-like II"/>
    <property type="match status" value="2"/>
</dbReference>
<reference evidence="2 3" key="1">
    <citation type="journal article" date="2016" name="Antonie Van Leeuwenhoek">
        <title>Dongia soli sp. nov., isolated from soil from Dokdo, Korea.</title>
        <authorList>
            <person name="Kim D.U."/>
            <person name="Lee H."/>
            <person name="Kim H."/>
            <person name="Kim S.G."/>
            <person name="Ka J.O."/>
        </authorList>
    </citation>
    <scope>NUCLEOTIDE SEQUENCE [LARGE SCALE GENOMIC DNA]</scope>
    <source>
        <strain evidence="2 3">D78</strain>
    </source>
</reference>
<dbReference type="CDD" id="cd13589">
    <property type="entry name" value="PBP2_polyamine_RpCGA009"/>
    <property type="match status" value="1"/>
</dbReference>
<dbReference type="SUPFAM" id="SSF53850">
    <property type="entry name" value="Periplasmic binding protein-like II"/>
    <property type="match status" value="1"/>
</dbReference>
<dbReference type="PROSITE" id="PS51318">
    <property type="entry name" value="TAT"/>
    <property type="match status" value="1"/>
</dbReference>